<dbReference type="SUPFAM" id="SSF51735">
    <property type="entry name" value="NAD(P)-binding Rossmann-fold domains"/>
    <property type="match status" value="1"/>
</dbReference>
<dbReference type="HOGENOM" id="CLU_823555_0_0_5"/>
<gene>
    <name evidence="2" type="ORF">RG540_PA13690</name>
</gene>
<dbReference type="AlphaFoldDB" id="A0A068T3R8"/>
<geneLocation type="plasmid" evidence="3">
    <name>II</name>
</geneLocation>
<dbReference type="InterPro" id="IPR050177">
    <property type="entry name" value="Lipid_A_modif_metabolic_enz"/>
</dbReference>
<dbReference type="InterPro" id="IPR001509">
    <property type="entry name" value="Epimerase_deHydtase"/>
</dbReference>
<evidence type="ECO:0000313" key="2">
    <source>
        <dbReference type="EMBL" id="CDN52045.1"/>
    </source>
</evidence>
<dbReference type="Pfam" id="PF01370">
    <property type="entry name" value="Epimerase"/>
    <property type="match status" value="1"/>
</dbReference>
<dbReference type="GeneID" id="24261263"/>
<dbReference type="GO" id="GO:0016853">
    <property type="term" value="F:isomerase activity"/>
    <property type="evidence" value="ECO:0007669"/>
    <property type="project" value="UniProtKB-KW"/>
</dbReference>
<keyword evidence="2" id="KW-0413">Isomerase</keyword>
<proteinExistence type="predicted"/>
<dbReference type="KEGG" id="ngg:RG540_PA13690"/>
<dbReference type="PANTHER" id="PTHR43245">
    <property type="entry name" value="BIFUNCTIONAL POLYMYXIN RESISTANCE PROTEIN ARNA"/>
    <property type="match status" value="1"/>
</dbReference>
<dbReference type="Gene3D" id="3.40.50.720">
    <property type="entry name" value="NAD(P)-binding Rossmann-like Domain"/>
    <property type="match status" value="1"/>
</dbReference>
<dbReference type="PATRIC" id="fig|1028800.3.peg.6016"/>
<name>A0A068T3R8_NEOGA</name>
<reference evidence="3" key="1">
    <citation type="journal article" date="2014" name="BMC Genomics">
        <title>Genome sequencing of two Neorhizobium galegae strains reveals a noeT gene responsible for the unusual acetylation of the nodulation factors.</title>
        <authorList>
            <person name="Osterman J."/>
            <person name="Marsh J."/>
            <person name="Laine P.K."/>
            <person name="Zeng Z."/>
            <person name="Alatalo E."/>
            <person name="Sullivan J.T."/>
            <person name="Young J.P."/>
            <person name="Thomas-Oates J."/>
            <person name="Paulin L."/>
            <person name="Lindstrom K."/>
        </authorList>
    </citation>
    <scope>NUCLEOTIDE SEQUENCE [LARGE SCALE GENOMIC DNA]</scope>
    <source>
        <strain evidence="3">HAMBI 540</strain>
    </source>
</reference>
<keyword evidence="2" id="KW-0614">Plasmid</keyword>
<dbReference type="EMBL" id="HG938354">
    <property type="protein sequence ID" value="CDN52045.1"/>
    <property type="molecule type" value="Genomic_DNA"/>
</dbReference>
<dbReference type="eggNOG" id="COG0451">
    <property type="taxonomic scope" value="Bacteria"/>
</dbReference>
<evidence type="ECO:0000259" key="1">
    <source>
        <dbReference type="Pfam" id="PF01370"/>
    </source>
</evidence>
<dbReference type="InterPro" id="IPR036291">
    <property type="entry name" value="NAD(P)-bd_dom_sf"/>
</dbReference>
<keyword evidence="3" id="KW-1185">Reference proteome</keyword>
<dbReference type="Proteomes" id="UP000028181">
    <property type="component" value="Plasmid pHAMBI540a"/>
</dbReference>
<evidence type="ECO:0000313" key="3">
    <source>
        <dbReference type="Proteomes" id="UP000028181"/>
    </source>
</evidence>
<dbReference type="OrthoDB" id="367683at2"/>
<accession>A0A068T3R8</accession>
<sequence length="337" mass="38312">MPDLLKAKPVLVTGATGRIGRIVVADLIERGYAVRATTSKPLAADRGQIDDLLEWRRFDFMTDDDWDGLVKGCCAVLHLAAELGKMERMQRVNVDATRQLAQACERQGIAAFCYVSTVSVYGSGRKRLIDEGSPALTADRDIPSQYWALDYVRMYGRTKLAGELALRAVARQTRFTIVRPAVVVDINQIIGIRDWNPIKRLLGAHRHAHHIYVRDVSDAMIWLIVRSLAGHGQPGQVEVYNLAEDDCPDPRHIDFMRKAFAVSHDRRYRSVPIPAFADWLHDFLRFRTLPLRNPLWRMRFSNQRLKEAGYRFRYGMADAQRLALSALEKGVENREAG</sequence>
<protein>
    <submittedName>
        <fullName evidence="2">3-beta hydroxysteroid dehydrogenase/isomerase family protein</fullName>
    </submittedName>
</protein>
<feature type="domain" description="NAD-dependent epimerase/dehydratase" evidence="1">
    <location>
        <begin position="10"/>
        <end position="183"/>
    </location>
</feature>
<organism evidence="2 3">
    <name type="scientific">Neorhizobium galegae bv. orientalis str. HAMBI 540</name>
    <dbReference type="NCBI Taxonomy" id="1028800"/>
    <lineage>
        <taxon>Bacteria</taxon>
        <taxon>Pseudomonadati</taxon>
        <taxon>Pseudomonadota</taxon>
        <taxon>Alphaproteobacteria</taxon>
        <taxon>Hyphomicrobiales</taxon>
        <taxon>Rhizobiaceae</taxon>
        <taxon>Rhizobium/Agrobacterium group</taxon>
        <taxon>Neorhizobium</taxon>
    </lineage>
</organism>
<dbReference type="RefSeq" id="WP_041365788.1">
    <property type="nucleotide sequence ID" value="NZ_HG938354.1"/>
</dbReference>